<proteinExistence type="predicted"/>
<feature type="region of interest" description="Disordered" evidence="2">
    <location>
        <begin position="368"/>
        <end position="410"/>
    </location>
</feature>
<feature type="domain" description="FERM" evidence="3">
    <location>
        <begin position="1"/>
        <end position="308"/>
    </location>
</feature>
<dbReference type="Gene3D" id="3.10.20.90">
    <property type="entry name" value="Phosphatidylinositol 3-kinase Catalytic Subunit, Chain A, domain 1"/>
    <property type="match status" value="1"/>
</dbReference>
<dbReference type="PROSITE" id="PS50057">
    <property type="entry name" value="FERM_3"/>
    <property type="match status" value="1"/>
</dbReference>
<sequence length="410" mass="44291">EVQLKPRHRPLRLVRHWPELLLRFSLGSPAAIAQDEPCLQLRRNVFFPKSRELELQEEELLRLLYEEAREQLQGGRYPVDPPEAAELGALSCRLRLGPFERGRHTELSLRPLLGELLPPGPPARWGALFRRSREPGPAQRLLEAFARAPGPEAPPAGLYRDFLRRCHALPGYGCAFFPGAIERPSGGLLGRGGLRPVSVAVGLEGVTIIDPRQKVLGGFWGSGMGLRGALWVTPPRAPQHVLLSLTYPELCWELVGAVGQDGDPAGQDGDPTEPPQLWLEFDGDHEGAPVNRLLRVFSPQAELMSALIECCIELGGAAPPPEGQAPPPAAAAATPPEPAGARGAPLRRQQSVTQPRLQRLATIDYVREGQELRRVKPPRRSVSFFSRGGAGGGSYSPVAGGTGGAGAEQS</sequence>
<organism evidence="4 5">
    <name type="scientific">Hirundo rustica</name>
    <name type="common">Barn swallow</name>
    <dbReference type="NCBI Taxonomy" id="43150"/>
    <lineage>
        <taxon>Eukaryota</taxon>
        <taxon>Metazoa</taxon>
        <taxon>Chordata</taxon>
        <taxon>Craniata</taxon>
        <taxon>Vertebrata</taxon>
        <taxon>Euteleostomi</taxon>
        <taxon>Archelosauria</taxon>
        <taxon>Archosauria</taxon>
        <taxon>Dinosauria</taxon>
        <taxon>Saurischia</taxon>
        <taxon>Theropoda</taxon>
        <taxon>Coelurosauria</taxon>
        <taxon>Aves</taxon>
        <taxon>Neognathae</taxon>
        <taxon>Neoaves</taxon>
        <taxon>Telluraves</taxon>
        <taxon>Australaves</taxon>
        <taxon>Passeriformes</taxon>
        <taxon>Sylvioidea</taxon>
        <taxon>Hirundinidae</taxon>
        <taxon>Hirundo</taxon>
    </lineage>
</organism>
<evidence type="ECO:0000256" key="2">
    <source>
        <dbReference type="SAM" id="MobiDB-lite"/>
    </source>
</evidence>
<feature type="compositionally biased region" description="Gly residues" evidence="2">
    <location>
        <begin position="388"/>
        <end position="410"/>
    </location>
</feature>
<feature type="non-terminal residue" evidence="4">
    <location>
        <position position="1"/>
    </location>
</feature>
<dbReference type="InterPro" id="IPR035963">
    <property type="entry name" value="FERM_2"/>
</dbReference>
<feature type="compositionally biased region" description="Pro residues" evidence="2">
    <location>
        <begin position="319"/>
        <end position="329"/>
    </location>
</feature>
<dbReference type="Gene3D" id="2.30.29.30">
    <property type="entry name" value="Pleckstrin-homology domain (PH domain)/Phosphotyrosine-binding domain (PTB)"/>
    <property type="match status" value="1"/>
</dbReference>
<dbReference type="Gene3D" id="1.20.80.10">
    <property type="match status" value="1"/>
</dbReference>
<evidence type="ECO:0000256" key="1">
    <source>
        <dbReference type="ARBA" id="ARBA00039547"/>
    </source>
</evidence>
<gene>
    <name evidence="4" type="primary">Frmd8</name>
    <name evidence="4" type="ORF">HIRRUS_R16100</name>
</gene>
<comment type="caution">
    <text evidence="4">The sequence shown here is derived from an EMBL/GenBank/DDBJ whole genome shotgun (WGS) entry which is preliminary data.</text>
</comment>
<dbReference type="Pfam" id="PF00373">
    <property type="entry name" value="FERM_M"/>
    <property type="match status" value="1"/>
</dbReference>
<dbReference type="InterPro" id="IPR000299">
    <property type="entry name" value="FERM_domain"/>
</dbReference>
<name>A0A7L4EFN4_HIRRU</name>
<dbReference type="Proteomes" id="UP000585317">
    <property type="component" value="Unassembled WGS sequence"/>
</dbReference>
<reference evidence="4 5" key="1">
    <citation type="submission" date="2019-09" db="EMBL/GenBank/DDBJ databases">
        <title>Bird 10,000 Genomes (B10K) Project - Family phase.</title>
        <authorList>
            <person name="Zhang G."/>
        </authorList>
    </citation>
    <scope>NUCLEOTIDE SEQUENCE [LARGE SCALE GENOMIC DNA]</scope>
    <source>
        <strain evidence="4">B10K-DU-001-67</strain>
        <tissue evidence="4">Muscle</tissue>
    </source>
</reference>
<dbReference type="AlphaFoldDB" id="A0A7L4EFN4"/>
<protein>
    <recommendedName>
        <fullName evidence="1">FERM domain-containing protein 8</fullName>
    </recommendedName>
</protein>
<dbReference type="InterPro" id="IPR051594">
    <property type="entry name" value="KRIT1/FRMD8"/>
</dbReference>
<dbReference type="InterPro" id="IPR019748">
    <property type="entry name" value="FERM_central"/>
</dbReference>
<dbReference type="InterPro" id="IPR014352">
    <property type="entry name" value="FERM/acyl-CoA-bd_prot_sf"/>
</dbReference>
<accession>A0A7L4EFN4</accession>
<dbReference type="SUPFAM" id="SSF47031">
    <property type="entry name" value="Second domain of FERM"/>
    <property type="match status" value="1"/>
</dbReference>
<evidence type="ECO:0000313" key="4">
    <source>
        <dbReference type="EMBL" id="NXW72743.1"/>
    </source>
</evidence>
<dbReference type="PANTHER" id="PTHR13283">
    <property type="entry name" value="KREV INTERACTION TRAPPED 1-RELATED"/>
    <property type="match status" value="1"/>
</dbReference>
<dbReference type="GO" id="GO:0005886">
    <property type="term" value="C:plasma membrane"/>
    <property type="evidence" value="ECO:0007669"/>
    <property type="project" value="TreeGrafter"/>
</dbReference>
<evidence type="ECO:0000259" key="3">
    <source>
        <dbReference type="PROSITE" id="PS50057"/>
    </source>
</evidence>
<feature type="non-terminal residue" evidence="4">
    <location>
        <position position="410"/>
    </location>
</feature>
<dbReference type="PANTHER" id="PTHR13283:SF10">
    <property type="entry name" value="FERM DOMAIN-CONTAINING PROTEIN 8"/>
    <property type="match status" value="1"/>
</dbReference>
<dbReference type="InterPro" id="IPR011993">
    <property type="entry name" value="PH-like_dom_sf"/>
</dbReference>
<dbReference type="GO" id="GO:0090090">
    <property type="term" value="P:negative regulation of canonical Wnt signaling pathway"/>
    <property type="evidence" value="ECO:0007669"/>
    <property type="project" value="TreeGrafter"/>
</dbReference>
<feature type="region of interest" description="Disordered" evidence="2">
    <location>
        <begin position="319"/>
        <end position="356"/>
    </location>
</feature>
<feature type="compositionally biased region" description="Low complexity" evidence="2">
    <location>
        <begin position="330"/>
        <end position="344"/>
    </location>
</feature>
<evidence type="ECO:0000313" key="5">
    <source>
        <dbReference type="Proteomes" id="UP000585317"/>
    </source>
</evidence>
<dbReference type="EMBL" id="VZZX01005017">
    <property type="protein sequence ID" value="NXW72743.1"/>
    <property type="molecule type" value="Genomic_DNA"/>
</dbReference>